<organism evidence="1 2">
    <name type="scientific">Sphingobium lignivorans</name>
    <dbReference type="NCBI Taxonomy" id="2735886"/>
    <lineage>
        <taxon>Bacteria</taxon>
        <taxon>Pseudomonadati</taxon>
        <taxon>Pseudomonadota</taxon>
        <taxon>Alphaproteobacteria</taxon>
        <taxon>Sphingomonadales</taxon>
        <taxon>Sphingomonadaceae</taxon>
        <taxon>Sphingobium</taxon>
    </lineage>
</organism>
<proteinExistence type="predicted"/>
<gene>
    <name evidence="1" type="ORF">HNP60_000683</name>
</gene>
<sequence length="77" mass="8427">MSRAIAINASVAEVTDYCAKQDLGISVIEPLTSGGTRVVLNNVPDTEALRRGMKTRLIETPVVRSSLYVCRMPKSYL</sequence>
<dbReference type="Proteomes" id="UP001138540">
    <property type="component" value="Unassembled WGS sequence"/>
</dbReference>
<accession>A0ABR6NBP5</accession>
<keyword evidence="2" id="KW-1185">Reference proteome</keyword>
<dbReference type="RefSeq" id="WP_184050811.1">
    <property type="nucleotide sequence ID" value="NZ_JACHKA010000001.1"/>
</dbReference>
<reference evidence="1 2" key="1">
    <citation type="submission" date="2020-08" db="EMBL/GenBank/DDBJ databases">
        <title>Exploring microbial biodiversity for novel pathways involved in the catabolism of aromatic compounds derived from lignin.</title>
        <authorList>
            <person name="Elkins J."/>
        </authorList>
    </citation>
    <scope>NUCLEOTIDE SEQUENCE [LARGE SCALE GENOMIC DNA]</scope>
    <source>
        <strain evidence="1 2">B1D3A</strain>
    </source>
</reference>
<evidence type="ECO:0000313" key="1">
    <source>
        <dbReference type="EMBL" id="MBB5984709.1"/>
    </source>
</evidence>
<comment type="caution">
    <text evidence="1">The sequence shown here is derived from an EMBL/GenBank/DDBJ whole genome shotgun (WGS) entry which is preliminary data.</text>
</comment>
<protein>
    <submittedName>
        <fullName evidence="1">Aldo/keto reductase-like oxidoreductase</fullName>
    </submittedName>
</protein>
<evidence type="ECO:0000313" key="2">
    <source>
        <dbReference type="Proteomes" id="UP001138540"/>
    </source>
</evidence>
<dbReference type="EMBL" id="JACHKA010000001">
    <property type="protein sequence ID" value="MBB5984709.1"/>
    <property type="molecule type" value="Genomic_DNA"/>
</dbReference>
<name>A0ABR6NBP5_9SPHN</name>